<reference evidence="2" key="1">
    <citation type="submission" date="2021-06" db="EMBL/GenBank/DDBJ databases">
        <title>Comparative genomics, transcriptomics and evolutionary studies reveal genomic signatures of adaptation to plant cell wall in hemibiotrophic fungi.</title>
        <authorList>
            <consortium name="DOE Joint Genome Institute"/>
            <person name="Baroncelli R."/>
            <person name="Diaz J.F."/>
            <person name="Benocci T."/>
            <person name="Peng M."/>
            <person name="Battaglia E."/>
            <person name="Haridas S."/>
            <person name="Andreopoulos W."/>
            <person name="Labutti K."/>
            <person name="Pangilinan J."/>
            <person name="Floch G.L."/>
            <person name="Makela M.R."/>
            <person name="Henrissat B."/>
            <person name="Grigoriev I.V."/>
            <person name="Crouch J.A."/>
            <person name="De Vries R.P."/>
            <person name="Sukno S.A."/>
            <person name="Thon M.R."/>
        </authorList>
    </citation>
    <scope>NUCLEOTIDE SEQUENCE</scope>
    <source>
        <strain evidence="2">CBS 125086</strain>
    </source>
</reference>
<dbReference type="GeneID" id="85437214"/>
<proteinExistence type="predicted"/>
<dbReference type="EMBL" id="JAHLJV010000084">
    <property type="protein sequence ID" value="KAK1573851.1"/>
    <property type="molecule type" value="Genomic_DNA"/>
</dbReference>
<feature type="region of interest" description="Disordered" evidence="1">
    <location>
        <begin position="57"/>
        <end position="82"/>
    </location>
</feature>
<evidence type="ECO:0000256" key="1">
    <source>
        <dbReference type="SAM" id="MobiDB-lite"/>
    </source>
</evidence>
<organism evidence="2 3">
    <name type="scientific">Colletotrichum navitas</name>
    <dbReference type="NCBI Taxonomy" id="681940"/>
    <lineage>
        <taxon>Eukaryota</taxon>
        <taxon>Fungi</taxon>
        <taxon>Dikarya</taxon>
        <taxon>Ascomycota</taxon>
        <taxon>Pezizomycotina</taxon>
        <taxon>Sordariomycetes</taxon>
        <taxon>Hypocreomycetidae</taxon>
        <taxon>Glomerellales</taxon>
        <taxon>Glomerellaceae</taxon>
        <taxon>Colletotrichum</taxon>
        <taxon>Colletotrichum graminicola species complex</taxon>
    </lineage>
</organism>
<protein>
    <submittedName>
        <fullName evidence="2">Uncharacterized protein</fullName>
    </submittedName>
</protein>
<dbReference type="AlphaFoldDB" id="A0AAD8UYI7"/>
<accession>A0AAD8UYI7</accession>
<dbReference type="Proteomes" id="UP001230504">
    <property type="component" value="Unassembled WGS sequence"/>
</dbReference>
<evidence type="ECO:0000313" key="3">
    <source>
        <dbReference type="Proteomes" id="UP001230504"/>
    </source>
</evidence>
<evidence type="ECO:0000313" key="2">
    <source>
        <dbReference type="EMBL" id="KAK1573851.1"/>
    </source>
</evidence>
<keyword evidence="3" id="KW-1185">Reference proteome</keyword>
<sequence length="135" mass="15190">MRECTLGCVTIIFPGRQERRPHGRGEDDFRAVRRVRALDPSGRPGVRRQRVPGHLFHHAPTGRGSSLEWRQATRGSGPGAYQREPAFPDHGRHGGFVRGHPQLLAVNRGRPLETMFVDPSRSFTIGYDGRRQFGV</sequence>
<name>A0AAD8UYI7_9PEZI</name>
<comment type="caution">
    <text evidence="2">The sequence shown here is derived from an EMBL/GenBank/DDBJ whole genome shotgun (WGS) entry which is preliminary data.</text>
</comment>
<dbReference type="RefSeq" id="XP_060409422.1">
    <property type="nucleotide sequence ID" value="XM_060552974.1"/>
</dbReference>
<gene>
    <name evidence="2" type="ORF">LY79DRAFT_396118</name>
</gene>